<comment type="caution">
    <text evidence="1">The sequence shown here is derived from an EMBL/GenBank/DDBJ whole genome shotgun (WGS) entry which is preliminary data.</text>
</comment>
<dbReference type="HOGENOM" id="CLU_1224247_0_0_10"/>
<reference evidence="1 2" key="1">
    <citation type="submission" date="2009-01" db="EMBL/GenBank/DDBJ databases">
        <authorList>
            <person name="Qin X."/>
            <person name="Bachman B."/>
            <person name="Battles P."/>
            <person name="Bell A."/>
            <person name="Bess C."/>
            <person name="Bickham C."/>
            <person name="Chaboub L."/>
            <person name="Chen D."/>
            <person name="Coyle M."/>
            <person name="Deiros D.R."/>
            <person name="Dinh H."/>
            <person name="Forbes L."/>
            <person name="Fowler G."/>
            <person name="Francisco L."/>
            <person name="Fu Q."/>
            <person name="Gubbala S."/>
            <person name="Hale W."/>
            <person name="Han Y."/>
            <person name="Hemphill L."/>
            <person name="Highlander S.K."/>
            <person name="Hirani K."/>
            <person name="Hogues M."/>
            <person name="Jackson L."/>
            <person name="Jakkamsetti A."/>
            <person name="Javaid M."/>
            <person name="Jiang H."/>
            <person name="Korchina V."/>
            <person name="Kovar C."/>
            <person name="Lara F."/>
            <person name="Lee S."/>
            <person name="Mata R."/>
            <person name="Mathew T."/>
            <person name="Moen C."/>
            <person name="Morales K."/>
            <person name="Munidasa M."/>
            <person name="Nazareth L."/>
            <person name="Ngo R."/>
            <person name="Nguyen L."/>
            <person name="Okwuonu G."/>
            <person name="Ongeri F."/>
            <person name="Patil S."/>
            <person name="Petrosino J."/>
            <person name="Pham C."/>
            <person name="Pham P."/>
            <person name="Pu L.-L."/>
            <person name="Puazo M."/>
            <person name="Raj R."/>
            <person name="Reid J."/>
            <person name="Rouhana J."/>
            <person name="Saada N."/>
            <person name="Shang Y."/>
            <person name="Simmons D."/>
            <person name="Thornton R."/>
            <person name="Warren J."/>
            <person name="Weissenberger G."/>
            <person name="Zhang J."/>
            <person name="Zhang L."/>
            <person name="Zhou C."/>
            <person name="Zhu D."/>
            <person name="Muzny D."/>
            <person name="Worley K."/>
            <person name="Gibbs R."/>
        </authorList>
    </citation>
    <scope>NUCLEOTIDE SEQUENCE [LARGE SCALE GENOMIC DNA]</scope>
    <source>
        <strain evidence="1 2">ATCC 33300</strain>
    </source>
</reference>
<gene>
    <name evidence="1" type="ORF">HMPREF0765_2084</name>
</gene>
<dbReference type="RefSeq" id="WP_003010282.1">
    <property type="nucleotide sequence ID" value="NZ_GG668633.1"/>
</dbReference>
<dbReference type="AlphaFoldDB" id="C2FXM8"/>
<dbReference type="EMBL" id="ACHB01000048">
    <property type="protein sequence ID" value="EEI92469.1"/>
    <property type="molecule type" value="Genomic_DNA"/>
</dbReference>
<accession>C2FXM8</accession>
<evidence type="ECO:0000313" key="2">
    <source>
        <dbReference type="Proteomes" id="UP000006241"/>
    </source>
</evidence>
<dbReference type="Proteomes" id="UP000006241">
    <property type="component" value="Unassembled WGS sequence"/>
</dbReference>
<protein>
    <recommendedName>
        <fullName evidence="3">LPS glycosyltransferase</fullName>
    </recommendedName>
</protein>
<organism evidence="1 2">
    <name type="scientific">Sphingobacterium spiritivorum ATCC 33300</name>
    <dbReference type="NCBI Taxonomy" id="525372"/>
    <lineage>
        <taxon>Bacteria</taxon>
        <taxon>Pseudomonadati</taxon>
        <taxon>Bacteroidota</taxon>
        <taxon>Sphingobacteriia</taxon>
        <taxon>Sphingobacteriales</taxon>
        <taxon>Sphingobacteriaceae</taxon>
        <taxon>Sphingobacterium</taxon>
    </lineage>
</organism>
<name>C2FXM8_SPHSI</name>
<proteinExistence type="predicted"/>
<sequence>MHDFKIPVYIINLKERIDRQTHILNEFKDKPEFEIFLFEAIRDAIGAVGLWKSITAVVKLAKEKGEDLIIICEDDHQFTENYNYNQLLKNIERGERFGANILLGGISWFDYMTQVHPNLFWINSFNATQFVIMYSSFFDCILNATFDAHENADFKIAELTESKYVMFPFVSVQREFGYSDVTSRNSEEGYVNELFIHSELKLDHMDTVRKFYNLKF</sequence>
<evidence type="ECO:0000313" key="1">
    <source>
        <dbReference type="EMBL" id="EEI92469.1"/>
    </source>
</evidence>
<evidence type="ECO:0008006" key="3">
    <source>
        <dbReference type="Google" id="ProtNLM"/>
    </source>
</evidence>